<keyword evidence="2" id="KW-1185">Reference proteome</keyword>
<reference evidence="1" key="2">
    <citation type="submission" date="2023-06" db="EMBL/GenBank/DDBJ databases">
        <authorList>
            <consortium name="Lawrence Berkeley National Laboratory"/>
            <person name="Haridas S."/>
            <person name="Hensen N."/>
            <person name="Bonometti L."/>
            <person name="Westerberg I."/>
            <person name="Brannstrom I.O."/>
            <person name="Guillou S."/>
            <person name="Cros-Aarteil S."/>
            <person name="Calhoun S."/>
            <person name="Kuo A."/>
            <person name="Mondo S."/>
            <person name="Pangilinan J."/>
            <person name="Riley R."/>
            <person name="Labutti K."/>
            <person name="Andreopoulos B."/>
            <person name="Lipzen A."/>
            <person name="Chen C."/>
            <person name="Yanf M."/>
            <person name="Daum C."/>
            <person name="Ng V."/>
            <person name="Clum A."/>
            <person name="Steindorff A."/>
            <person name="Ohm R."/>
            <person name="Martin F."/>
            <person name="Silar P."/>
            <person name="Natvig D."/>
            <person name="Lalanne C."/>
            <person name="Gautier V."/>
            <person name="Ament-Velasquez S.L."/>
            <person name="Kruys A."/>
            <person name="Hutchinson M.I."/>
            <person name="Powell A.J."/>
            <person name="Barry K."/>
            <person name="Miller A.N."/>
            <person name="Grigoriev I.V."/>
            <person name="Debuchy R."/>
            <person name="Gladieux P."/>
            <person name="Thoren M.H."/>
            <person name="Johannesson H."/>
        </authorList>
    </citation>
    <scope>NUCLEOTIDE SEQUENCE</scope>
    <source>
        <strain evidence="1">CBS 314.62</strain>
    </source>
</reference>
<dbReference type="AlphaFoldDB" id="A0AAE0XKI6"/>
<accession>A0AAE0XKI6</accession>
<name>A0AAE0XKI6_9PEZI</name>
<dbReference type="Gene3D" id="2.40.160.20">
    <property type="match status" value="1"/>
</dbReference>
<dbReference type="EMBL" id="JAULSO010000001">
    <property type="protein sequence ID" value="KAK3695010.1"/>
    <property type="molecule type" value="Genomic_DNA"/>
</dbReference>
<evidence type="ECO:0000313" key="2">
    <source>
        <dbReference type="Proteomes" id="UP001270362"/>
    </source>
</evidence>
<reference evidence="1" key="1">
    <citation type="journal article" date="2023" name="Mol. Phylogenet. Evol.">
        <title>Genome-scale phylogeny and comparative genomics of the fungal order Sordariales.</title>
        <authorList>
            <person name="Hensen N."/>
            <person name="Bonometti L."/>
            <person name="Westerberg I."/>
            <person name="Brannstrom I.O."/>
            <person name="Guillou S."/>
            <person name="Cros-Aarteil S."/>
            <person name="Calhoun S."/>
            <person name="Haridas S."/>
            <person name="Kuo A."/>
            <person name="Mondo S."/>
            <person name="Pangilinan J."/>
            <person name="Riley R."/>
            <person name="LaButti K."/>
            <person name="Andreopoulos B."/>
            <person name="Lipzen A."/>
            <person name="Chen C."/>
            <person name="Yan M."/>
            <person name="Daum C."/>
            <person name="Ng V."/>
            <person name="Clum A."/>
            <person name="Steindorff A."/>
            <person name="Ohm R.A."/>
            <person name="Martin F."/>
            <person name="Silar P."/>
            <person name="Natvig D.O."/>
            <person name="Lalanne C."/>
            <person name="Gautier V."/>
            <person name="Ament-Velasquez S.L."/>
            <person name="Kruys A."/>
            <person name="Hutchinson M.I."/>
            <person name="Powell A.J."/>
            <person name="Barry K."/>
            <person name="Miller A.N."/>
            <person name="Grigoriev I.V."/>
            <person name="Debuchy R."/>
            <person name="Gladieux P."/>
            <person name="Hiltunen Thoren M."/>
            <person name="Johannesson H."/>
        </authorList>
    </citation>
    <scope>NUCLEOTIDE SEQUENCE</scope>
    <source>
        <strain evidence="1">CBS 314.62</strain>
    </source>
</reference>
<proteinExistence type="predicted"/>
<dbReference type="Pfam" id="PF11578">
    <property type="entry name" value="DUF3237"/>
    <property type="match status" value="1"/>
</dbReference>
<evidence type="ECO:0000313" key="1">
    <source>
        <dbReference type="EMBL" id="KAK3695010.1"/>
    </source>
</evidence>
<protein>
    <submittedName>
        <fullName evidence="1">Uncharacterized protein</fullName>
    </submittedName>
</protein>
<comment type="caution">
    <text evidence="1">The sequence shown here is derived from an EMBL/GenBank/DDBJ whole genome shotgun (WGS) entry which is preliminary data.</text>
</comment>
<sequence length="169" mass="17858">MADFPKLIPAFSVHIAIDPPKPVGPTATGGHLTHVSFVPNSGFIRSEPGYAVQLDAVFLHGADFIKADPDGSHVRLEVQSVAQDNSDDALVRFNYTGTIGMGGPAGKVLRGEADAATTGFGEAFTHVKFETGSPRLAALQYKTYVASGRFILEAGKPVIVEYKVSELSA</sequence>
<organism evidence="1 2">
    <name type="scientific">Podospora appendiculata</name>
    <dbReference type="NCBI Taxonomy" id="314037"/>
    <lineage>
        <taxon>Eukaryota</taxon>
        <taxon>Fungi</taxon>
        <taxon>Dikarya</taxon>
        <taxon>Ascomycota</taxon>
        <taxon>Pezizomycotina</taxon>
        <taxon>Sordariomycetes</taxon>
        <taxon>Sordariomycetidae</taxon>
        <taxon>Sordariales</taxon>
        <taxon>Podosporaceae</taxon>
        <taxon>Podospora</taxon>
    </lineage>
</organism>
<gene>
    <name evidence="1" type="ORF">B0T22DRAFT_369005</name>
</gene>
<dbReference type="Proteomes" id="UP001270362">
    <property type="component" value="Unassembled WGS sequence"/>
</dbReference>